<dbReference type="AlphaFoldDB" id="A0AAD3THT7"/>
<feature type="region of interest" description="Disordered" evidence="7">
    <location>
        <begin position="1"/>
        <end position="32"/>
    </location>
</feature>
<dbReference type="InterPro" id="IPR008271">
    <property type="entry name" value="Ser/Thr_kinase_AS"/>
</dbReference>
<dbReference type="InterPro" id="IPR000719">
    <property type="entry name" value="Prot_kinase_dom"/>
</dbReference>
<evidence type="ECO:0000256" key="5">
    <source>
        <dbReference type="ARBA" id="ARBA00022989"/>
    </source>
</evidence>
<dbReference type="FunFam" id="1.10.510.10:FF:000988">
    <property type="entry name" value="Leucine-rich repeat protein kinase family protein"/>
    <property type="match status" value="1"/>
</dbReference>
<evidence type="ECO:0000256" key="7">
    <source>
        <dbReference type="SAM" id="MobiDB-lite"/>
    </source>
</evidence>
<evidence type="ECO:0000313" key="9">
    <source>
        <dbReference type="EMBL" id="GMH29243.1"/>
    </source>
</evidence>
<dbReference type="Proteomes" id="UP001279734">
    <property type="component" value="Unassembled WGS sequence"/>
</dbReference>
<dbReference type="PROSITE" id="PS50011">
    <property type="entry name" value="PROTEIN_KINASE_DOM"/>
    <property type="match status" value="1"/>
</dbReference>
<protein>
    <recommendedName>
        <fullName evidence="8">Protein kinase domain-containing protein</fullName>
    </recommendedName>
</protein>
<gene>
    <name evidence="9" type="ORF">Nepgr_031086</name>
</gene>
<keyword evidence="2" id="KW-0433">Leucine-rich repeat</keyword>
<proteinExistence type="predicted"/>
<dbReference type="SMART" id="SM00364">
    <property type="entry name" value="LRR_BAC"/>
    <property type="match status" value="3"/>
</dbReference>
<dbReference type="PANTHER" id="PTHR24359:SF1">
    <property type="entry name" value="INHIBITOR OF NUCLEAR FACTOR KAPPA-B KINASE EPSILON SUBUNIT HOMOLOG 1-RELATED"/>
    <property type="match status" value="1"/>
</dbReference>
<accession>A0AAD3THT7</accession>
<keyword evidence="10" id="KW-1185">Reference proteome</keyword>
<dbReference type="GO" id="GO:0004674">
    <property type="term" value="F:protein serine/threonine kinase activity"/>
    <property type="evidence" value="ECO:0007669"/>
    <property type="project" value="TreeGrafter"/>
</dbReference>
<evidence type="ECO:0000256" key="6">
    <source>
        <dbReference type="ARBA" id="ARBA00023136"/>
    </source>
</evidence>
<dbReference type="GO" id="GO:0005524">
    <property type="term" value="F:ATP binding"/>
    <property type="evidence" value="ECO:0007669"/>
    <property type="project" value="InterPro"/>
</dbReference>
<dbReference type="SMART" id="SM00365">
    <property type="entry name" value="LRR_SD22"/>
    <property type="match status" value="3"/>
</dbReference>
<dbReference type="Gene3D" id="3.80.10.10">
    <property type="entry name" value="Ribonuclease Inhibitor"/>
    <property type="match status" value="2"/>
</dbReference>
<dbReference type="GO" id="GO:0016020">
    <property type="term" value="C:membrane"/>
    <property type="evidence" value="ECO:0007669"/>
    <property type="project" value="UniProtKB-SubCell"/>
</dbReference>
<dbReference type="EMBL" id="BSYO01000036">
    <property type="protein sequence ID" value="GMH29243.1"/>
    <property type="molecule type" value="Genomic_DNA"/>
</dbReference>
<dbReference type="SUPFAM" id="SSF52058">
    <property type="entry name" value="L domain-like"/>
    <property type="match status" value="1"/>
</dbReference>
<evidence type="ECO:0000256" key="4">
    <source>
        <dbReference type="ARBA" id="ARBA00022737"/>
    </source>
</evidence>
<dbReference type="SUPFAM" id="SSF56112">
    <property type="entry name" value="Protein kinase-like (PK-like)"/>
    <property type="match status" value="1"/>
</dbReference>
<dbReference type="PROSITE" id="PS00108">
    <property type="entry name" value="PROTEIN_KINASE_ST"/>
    <property type="match status" value="1"/>
</dbReference>
<dbReference type="SMART" id="SM00369">
    <property type="entry name" value="LRR_TYP"/>
    <property type="match status" value="3"/>
</dbReference>
<comment type="caution">
    <text evidence="9">The sequence shown here is derived from an EMBL/GenBank/DDBJ whole genome shotgun (WGS) entry which is preliminary data.</text>
</comment>
<keyword evidence="3" id="KW-0812">Transmembrane</keyword>
<evidence type="ECO:0000256" key="3">
    <source>
        <dbReference type="ARBA" id="ARBA00022692"/>
    </source>
</evidence>
<reference evidence="9" key="1">
    <citation type="submission" date="2023-05" db="EMBL/GenBank/DDBJ databases">
        <title>Nepenthes gracilis genome sequencing.</title>
        <authorList>
            <person name="Fukushima K."/>
        </authorList>
    </citation>
    <scope>NUCLEOTIDE SEQUENCE</scope>
    <source>
        <strain evidence="9">SING2019-196</strain>
    </source>
</reference>
<comment type="subcellular location">
    <subcellularLocation>
        <location evidence="1">Membrane</location>
    </subcellularLocation>
</comment>
<dbReference type="InterPro" id="IPR003591">
    <property type="entry name" value="Leu-rich_rpt_typical-subtyp"/>
</dbReference>
<feature type="region of interest" description="Disordered" evidence="7">
    <location>
        <begin position="470"/>
        <end position="507"/>
    </location>
</feature>
<evidence type="ECO:0000256" key="2">
    <source>
        <dbReference type="ARBA" id="ARBA00022614"/>
    </source>
</evidence>
<dbReference type="InterPro" id="IPR001611">
    <property type="entry name" value="Leu-rich_rpt"/>
</dbReference>
<dbReference type="PROSITE" id="PS51450">
    <property type="entry name" value="LRR"/>
    <property type="match status" value="2"/>
</dbReference>
<keyword evidence="4" id="KW-0677">Repeat</keyword>
<evidence type="ECO:0000313" key="10">
    <source>
        <dbReference type="Proteomes" id="UP001279734"/>
    </source>
</evidence>
<organism evidence="9 10">
    <name type="scientific">Nepenthes gracilis</name>
    <name type="common">Slender pitcher plant</name>
    <dbReference type="NCBI Taxonomy" id="150966"/>
    <lineage>
        <taxon>Eukaryota</taxon>
        <taxon>Viridiplantae</taxon>
        <taxon>Streptophyta</taxon>
        <taxon>Embryophyta</taxon>
        <taxon>Tracheophyta</taxon>
        <taxon>Spermatophyta</taxon>
        <taxon>Magnoliopsida</taxon>
        <taxon>eudicotyledons</taxon>
        <taxon>Gunneridae</taxon>
        <taxon>Pentapetalae</taxon>
        <taxon>Caryophyllales</taxon>
        <taxon>Nepenthaceae</taxon>
        <taxon>Nepenthes</taxon>
    </lineage>
</organism>
<dbReference type="InterPro" id="IPR011009">
    <property type="entry name" value="Kinase-like_dom_sf"/>
</dbReference>
<feature type="domain" description="Protein kinase" evidence="8">
    <location>
        <begin position="774"/>
        <end position="1111"/>
    </location>
</feature>
<evidence type="ECO:0000259" key="8">
    <source>
        <dbReference type="PROSITE" id="PS50011"/>
    </source>
</evidence>
<dbReference type="PANTHER" id="PTHR24359">
    <property type="entry name" value="SERINE/THREONINE-PROTEIN KINASE SBK1"/>
    <property type="match status" value="1"/>
</dbReference>
<dbReference type="InterPro" id="IPR055164">
    <property type="entry name" value="EDR1/CTR1/ARMC3-like_pept-like"/>
</dbReference>
<dbReference type="Pfam" id="PF14381">
    <property type="entry name" value="EDR1_CTR1_ARMC3_pept"/>
    <property type="match status" value="1"/>
</dbReference>
<sequence length="1125" mass="126269">MLEQKDSELENQAGKPQEEDEITDSEQQSSFEADEFESVLDISGKNLELSLFDTDASTSDSVEGIHVYRNVFNLIPKSLGSLGRRLKTLKFFANAIDLFPPEFGDLVGLECLQLKVSSLGISGLPLRELKTLKELELSRAPPKPSPFPLLREIVGLKCLTKLSVCHFSIRYLPPEIGCLDNLEYLDLSFNKMRSLPKEIGSLNALTLFNVANNKLMELPTNLSFLQRLEYLDLSKNRLTSLANIELRLMHNLRNLNLQYNKLLSCCEIPAWICCNLEGNDRDTLSSVDFISSSVEMDVLEATMQDDGSISHNASSNSSSSLLNGSSMSNRCFSTRRMGKRWKRRQYLQQRARQERSKWKVDDYAGVLTVKATEKSRICKEAVPASESLSECASSGIACVDDELEQSIYRDSACSNLVDSSEESCIWSNRGVDLEKCNCVGGNNNGEEDAKCNEYDASSTCLSSTTADHEESLSAEISKSNPTSKRHLDRDLNNHKPRKSRRSTDHQPDISRKYSVMSFCSIEDHLPDGFYDAGRDRPFMSRSNYEHNLDLNSREVILVDREGDEELDAITLLAQAFIFQWKHLNRYRSDQVDDDNLLVASLLALFVSDRFGGSDKSSLIQRVRKDVSGSNYCKPFVCTCSTGNKENLMESTIQNLESNEDAAFCDICEKSLRDIKVRRNSIVIPIGTLQFGVCRHRAILMKYLCDRMEPPVPCELIRGYLDFSPHAWNVILIKRGESWVRMVVDACHPHDIREETDPEYFCRYIPLNRINTPLVAQFSPASPGSFPCLSTCEEIENAASSSLILCKVGSIDTAAKVRKLEVSGASWGEIRQFEYNCLGEVRILCAVKGHTCIVEIYGHQIYSEWIPASDETPEYRVLRSTILMEYVKGGSLKKYIDKLSEDGKKNVPVALALFIARDVAGALKELHSKHIIHRDIKSENILIDLDEKRSDGSPIVKLCDFDRAVPLRSSLHSCCIAHVGIHPPDTCVGTPRWMAPEMLHTMHERENYGMEVDIWSYGCMILELLTLQVPYSGMLDSNIHGLILSGKRPPLKDELEALLGSPEEPAMVKPSTDAEPTDAESEALRFLVDIFHRCTEGNPADRPTAESVYEMLLGKTTSLVTTVDAL</sequence>
<keyword evidence="6" id="KW-0472">Membrane</keyword>
<name>A0AAD3THT7_NEPGR</name>
<evidence type="ECO:0000256" key="1">
    <source>
        <dbReference type="ARBA" id="ARBA00004370"/>
    </source>
</evidence>
<dbReference type="Gene3D" id="1.10.510.10">
    <property type="entry name" value="Transferase(Phosphotransferase) domain 1"/>
    <property type="match status" value="1"/>
</dbReference>
<dbReference type="InterPro" id="IPR032675">
    <property type="entry name" value="LRR_dom_sf"/>
</dbReference>
<keyword evidence="5" id="KW-1133">Transmembrane helix</keyword>
<dbReference type="SMART" id="SM00220">
    <property type="entry name" value="S_TKc"/>
    <property type="match status" value="1"/>
</dbReference>
<dbReference type="Pfam" id="PF00069">
    <property type="entry name" value="Pkinase"/>
    <property type="match status" value="1"/>
</dbReference>
<dbReference type="PRINTS" id="PR00019">
    <property type="entry name" value="LEURICHRPT"/>
</dbReference>